<evidence type="ECO:0000256" key="5">
    <source>
        <dbReference type="ARBA" id="ARBA00022679"/>
    </source>
</evidence>
<keyword evidence="8" id="KW-0133">Cell shape</keyword>
<dbReference type="SUPFAM" id="SSF56601">
    <property type="entry name" value="beta-lactamase/transpeptidase-like"/>
    <property type="match status" value="1"/>
</dbReference>
<dbReference type="Proteomes" id="UP000010523">
    <property type="component" value="Unassembled WGS sequence"/>
</dbReference>
<feature type="compositionally biased region" description="Gly residues" evidence="16">
    <location>
        <begin position="1001"/>
        <end position="1010"/>
    </location>
</feature>
<sequence>MLLFVPAYSGRRLSETGIEPLLVPVIAYSLYIYDKAFLSYLPCNCQSHKGNFRKVLKLVILETLICYNVCNFRGTDHMTDKQIWKKRFRSWLSLLSNKKTIKGARITYQVVWNLFLIFLIVIVLGSAFSGGVGAGYFASLVKDEPIRSYEKLKKEIYNYEETSKLYFNNNVYLGKLRSDLDREGVKLDQVSEHLINAVIATEDEYFYDHDGVVPKAIFRAILQEVTNSSTQTGGSTLTQQLIKNQILTNEISFERKAKEIILALRLEKFFDKNEILEAYLNVATFGRNSSGRNIAGVQAAAKGIFGVNAKDLNLPQAAFIAGLPQSPFAYTPFTNKGEIKENLEPGLTRMRTVLKRMYDSGKINHKQYEEALAYDITKDFAPYIPSPQEEYPWLTFEIEKRSAEILAKILAQKDGYEELDLESDQKLREEYMALADRNLRQNGYEIHTTIDKNVYDAMQKVKDNYPYYGPDKPQEITDPETGGKKTIMEPVEVGAILIENKTGKIISFVGGRDYEREKLNHATSAVRQNGSTMKPLLVYAPAFELGKAAPGTILPDVPLYLNPTLNRPWPTNYDKRYSGLVPARYALAKSYNVPAVKLYKDIIGHRPAEYLKKMGFTSLVEPDFTNLSTAIGSLENGVTVEENTNAFGTFANGGKFVDAYLIDKIIDKNGKVIYQHEVKPVEVFSPQTAYLTLDMMRDVITSGTAASLNSRLKFRSDWAGKTGTGHEYHDAWFVATNPNVTFGIWTGYDTPKSLKTGGLSYSLRNLYLWAELINAAYDVNPQLVDPDEPFKMPGGIVRRSFCATSGLLPSNACVRAGLVETDLFNAKYVPTKVDDSLIEGKFIRIGARKYLALDSTPAEFAESGLILNPDYIGKIFGIKADPQQLIPKKDRWSNVLVPENKLAENGRTPAALNIKITGNSIVWQNHPDHDVIGYRVYKNGAKAASIKAGSSLSFNATVGSYYVTAVDIAGNESPPSNIVEIRNIPEPNPDVPSAGKDHGKGNGGASGGKGQTPPGNGNNNGNRNAGSTGEPPSSEHGSAGTGQ</sequence>
<comment type="catalytic activity">
    <reaction evidence="14">
        <text>Preferential cleavage: (Ac)2-L-Lys-D-Ala-|-D-Ala. Also transpeptidation of peptidyl-alanyl moieties that are N-acyl substituents of D-alanine.</text>
        <dbReference type="EC" id="3.4.16.4"/>
    </reaction>
</comment>
<feature type="transmembrane region" description="Helical" evidence="17">
    <location>
        <begin position="110"/>
        <end position="138"/>
    </location>
</feature>
<keyword evidence="7" id="KW-0378">Hydrolase</keyword>
<dbReference type="SUPFAM" id="SSF53955">
    <property type="entry name" value="Lysozyme-like"/>
    <property type="match status" value="1"/>
</dbReference>
<keyword evidence="9" id="KW-0573">Peptidoglycan synthesis</keyword>
<dbReference type="GO" id="GO:0009002">
    <property type="term" value="F:serine-type D-Ala-D-Ala carboxypeptidase activity"/>
    <property type="evidence" value="ECO:0007669"/>
    <property type="project" value="UniProtKB-EC"/>
</dbReference>
<reference evidence="20 21" key="1">
    <citation type="journal article" date="2012" name="Appl. Environ. Microbiol.">
        <title>Genome Sequence of Thermotolerant Bacillus methanolicus: Features and Regulation Related to Methylotrophy and Production of L-Lysine and L-Glutamate from Methanol.</title>
        <authorList>
            <person name="Heggeset T.M."/>
            <person name="Krog A."/>
            <person name="Balzer S."/>
            <person name="Wentzel A."/>
            <person name="Ellingsen T.E."/>
            <person name="Brautaset T."/>
        </authorList>
    </citation>
    <scope>NUCLEOTIDE SEQUENCE [LARGE SCALE GENOMIC DNA]</scope>
    <source>
        <strain evidence="20 21">PB1</strain>
    </source>
</reference>
<evidence type="ECO:0000256" key="17">
    <source>
        <dbReference type="SAM" id="Phobius"/>
    </source>
</evidence>
<keyword evidence="4" id="KW-0328">Glycosyltransferase</keyword>
<dbReference type="Gene3D" id="3.40.710.10">
    <property type="entry name" value="DD-peptidase/beta-lactamase superfamily"/>
    <property type="match status" value="1"/>
</dbReference>
<dbReference type="Gene3D" id="3.90.1310.40">
    <property type="match status" value="1"/>
</dbReference>
<feature type="compositionally biased region" description="Low complexity" evidence="16">
    <location>
        <begin position="1011"/>
        <end position="1029"/>
    </location>
</feature>
<evidence type="ECO:0000313" key="21">
    <source>
        <dbReference type="Proteomes" id="UP000010523"/>
    </source>
</evidence>
<dbReference type="Gene3D" id="2.60.40.10">
    <property type="entry name" value="Immunoglobulins"/>
    <property type="match status" value="1"/>
</dbReference>
<proteinExistence type="predicted"/>
<keyword evidence="13" id="KW-0961">Cell wall biogenesis/degradation</keyword>
<evidence type="ECO:0000256" key="15">
    <source>
        <dbReference type="ARBA" id="ARBA00049902"/>
    </source>
</evidence>
<evidence type="ECO:0000256" key="6">
    <source>
        <dbReference type="ARBA" id="ARBA00022692"/>
    </source>
</evidence>
<keyword evidence="10 17" id="KW-1133">Transmembrane helix</keyword>
<comment type="caution">
    <text evidence="20">The sequence shown here is derived from an EMBL/GenBank/DDBJ whole genome shotgun (WGS) entry which is preliminary data.</text>
</comment>
<dbReference type="InterPro" id="IPR013783">
    <property type="entry name" value="Ig-like_fold"/>
</dbReference>
<evidence type="ECO:0000256" key="11">
    <source>
        <dbReference type="ARBA" id="ARBA00023136"/>
    </source>
</evidence>
<dbReference type="GO" id="GO:0071555">
    <property type="term" value="P:cell wall organization"/>
    <property type="evidence" value="ECO:0007669"/>
    <property type="project" value="UniProtKB-KW"/>
</dbReference>
<dbReference type="InterPro" id="IPR050396">
    <property type="entry name" value="Glycosyltr_51/Transpeptidase"/>
</dbReference>
<dbReference type="Gene3D" id="1.10.3810.10">
    <property type="entry name" value="Biosynthetic peptidoglycan transglycosylase-like"/>
    <property type="match status" value="1"/>
</dbReference>
<evidence type="ECO:0000256" key="13">
    <source>
        <dbReference type="ARBA" id="ARBA00023316"/>
    </source>
</evidence>
<comment type="catalytic activity">
    <reaction evidence="15">
        <text>[GlcNAc-(1-&gt;4)-Mur2Ac(oyl-L-Ala-gamma-D-Glu-L-Lys-D-Ala-D-Ala)](n)-di-trans,octa-cis-undecaprenyl diphosphate + beta-D-GlcNAc-(1-&gt;4)-Mur2Ac(oyl-L-Ala-gamma-D-Glu-L-Lys-D-Ala-D-Ala)-di-trans,octa-cis-undecaprenyl diphosphate = [GlcNAc-(1-&gt;4)-Mur2Ac(oyl-L-Ala-gamma-D-Glu-L-Lys-D-Ala-D-Ala)](n+1)-di-trans,octa-cis-undecaprenyl diphosphate + di-trans,octa-cis-undecaprenyl diphosphate + H(+)</text>
        <dbReference type="Rhea" id="RHEA:23708"/>
        <dbReference type="Rhea" id="RHEA-COMP:9602"/>
        <dbReference type="Rhea" id="RHEA-COMP:9603"/>
        <dbReference type="ChEBI" id="CHEBI:15378"/>
        <dbReference type="ChEBI" id="CHEBI:58405"/>
        <dbReference type="ChEBI" id="CHEBI:60033"/>
        <dbReference type="ChEBI" id="CHEBI:78435"/>
        <dbReference type="EC" id="2.4.99.28"/>
    </reaction>
</comment>
<evidence type="ECO:0000313" key="20">
    <source>
        <dbReference type="EMBL" id="EIJ79288.1"/>
    </source>
</evidence>
<accession>I3DYG7</accession>
<dbReference type="PANTHER" id="PTHR32282">
    <property type="entry name" value="BINDING PROTEIN TRANSPEPTIDASE, PUTATIVE-RELATED"/>
    <property type="match status" value="1"/>
</dbReference>
<dbReference type="GO" id="GO:0009252">
    <property type="term" value="P:peptidoglycan biosynthetic process"/>
    <property type="evidence" value="ECO:0007669"/>
    <property type="project" value="UniProtKB-KW"/>
</dbReference>
<dbReference type="GO" id="GO:0006508">
    <property type="term" value="P:proteolysis"/>
    <property type="evidence" value="ECO:0007669"/>
    <property type="project" value="UniProtKB-KW"/>
</dbReference>
<dbReference type="InterPro" id="IPR001460">
    <property type="entry name" value="PCN-bd_Tpept"/>
</dbReference>
<keyword evidence="11 17" id="KW-0472">Membrane</keyword>
<dbReference type="Pfam" id="PF00912">
    <property type="entry name" value="Transgly"/>
    <property type="match status" value="1"/>
</dbReference>
<evidence type="ECO:0000259" key="19">
    <source>
        <dbReference type="Pfam" id="PF00912"/>
    </source>
</evidence>
<feature type="region of interest" description="Disordered" evidence="16">
    <location>
        <begin position="972"/>
        <end position="1043"/>
    </location>
</feature>
<evidence type="ECO:0000256" key="3">
    <source>
        <dbReference type="ARBA" id="ARBA00022670"/>
    </source>
</evidence>
<keyword evidence="1" id="KW-1003">Cell membrane</keyword>
<dbReference type="InterPro" id="IPR001264">
    <property type="entry name" value="Glyco_trans_51"/>
</dbReference>
<name>I3DYG7_BACMT</name>
<organism evidence="20 21">
    <name type="scientific">Bacillus methanolicus PB1</name>
    <dbReference type="NCBI Taxonomy" id="997296"/>
    <lineage>
        <taxon>Bacteria</taxon>
        <taxon>Bacillati</taxon>
        <taxon>Bacillota</taxon>
        <taxon>Bacilli</taxon>
        <taxon>Bacillales</taxon>
        <taxon>Bacillaceae</taxon>
        <taxon>Bacillus</taxon>
    </lineage>
</organism>
<gene>
    <name evidence="20" type="ORF">PB1_17064</name>
</gene>
<keyword evidence="5" id="KW-0808">Transferase</keyword>
<protein>
    <submittedName>
        <fullName evidence="20">Membrane carboxypeptidase</fullName>
    </submittedName>
</protein>
<evidence type="ECO:0000256" key="8">
    <source>
        <dbReference type="ARBA" id="ARBA00022960"/>
    </source>
</evidence>
<dbReference type="STRING" id="997296.PB1_17064"/>
<dbReference type="EMBL" id="AFEU01000003">
    <property type="protein sequence ID" value="EIJ79288.1"/>
    <property type="molecule type" value="Genomic_DNA"/>
</dbReference>
<dbReference type="GO" id="GO:0008658">
    <property type="term" value="F:penicillin binding"/>
    <property type="evidence" value="ECO:0007669"/>
    <property type="project" value="InterPro"/>
</dbReference>
<dbReference type="GO" id="GO:0030288">
    <property type="term" value="C:outer membrane-bounded periplasmic space"/>
    <property type="evidence" value="ECO:0007669"/>
    <property type="project" value="TreeGrafter"/>
</dbReference>
<evidence type="ECO:0000256" key="7">
    <source>
        <dbReference type="ARBA" id="ARBA00022801"/>
    </source>
</evidence>
<evidence type="ECO:0000256" key="10">
    <source>
        <dbReference type="ARBA" id="ARBA00022989"/>
    </source>
</evidence>
<evidence type="ECO:0000256" key="16">
    <source>
        <dbReference type="SAM" id="MobiDB-lite"/>
    </source>
</evidence>
<dbReference type="InterPro" id="IPR012338">
    <property type="entry name" value="Beta-lactam/transpept-like"/>
</dbReference>
<evidence type="ECO:0000259" key="18">
    <source>
        <dbReference type="Pfam" id="PF00905"/>
    </source>
</evidence>
<evidence type="ECO:0000256" key="14">
    <source>
        <dbReference type="ARBA" id="ARBA00034000"/>
    </source>
</evidence>
<keyword evidence="3" id="KW-0645">Protease</keyword>
<dbReference type="GO" id="GO:0008360">
    <property type="term" value="P:regulation of cell shape"/>
    <property type="evidence" value="ECO:0007669"/>
    <property type="project" value="UniProtKB-KW"/>
</dbReference>
<keyword evidence="2 20" id="KW-0121">Carboxypeptidase</keyword>
<dbReference type="PATRIC" id="fig|997296.3.peg.3592"/>
<evidence type="ECO:0000256" key="9">
    <source>
        <dbReference type="ARBA" id="ARBA00022984"/>
    </source>
</evidence>
<dbReference type="AlphaFoldDB" id="I3DYG7"/>
<dbReference type="Pfam" id="PF00905">
    <property type="entry name" value="Transpeptidase"/>
    <property type="match status" value="1"/>
</dbReference>
<keyword evidence="12" id="KW-0511">Multifunctional enzyme</keyword>
<dbReference type="InterPro" id="IPR036950">
    <property type="entry name" value="PBP_transglycosylase"/>
</dbReference>
<evidence type="ECO:0000256" key="2">
    <source>
        <dbReference type="ARBA" id="ARBA00022645"/>
    </source>
</evidence>
<feature type="domain" description="Penicillin-binding protein transpeptidase" evidence="18">
    <location>
        <begin position="494"/>
        <end position="738"/>
    </location>
</feature>
<dbReference type="PANTHER" id="PTHR32282:SF32">
    <property type="entry name" value="PENICILLIN-BINDING PROTEIN 2A"/>
    <property type="match status" value="1"/>
</dbReference>
<keyword evidence="21" id="KW-1185">Reference proteome</keyword>
<dbReference type="InterPro" id="IPR023346">
    <property type="entry name" value="Lysozyme-like_dom_sf"/>
</dbReference>
<dbReference type="GO" id="GO:0008955">
    <property type="term" value="F:peptidoglycan glycosyltransferase activity"/>
    <property type="evidence" value="ECO:0007669"/>
    <property type="project" value="UniProtKB-EC"/>
</dbReference>
<keyword evidence="6 17" id="KW-0812">Transmembrane</keyword>
<dbReference type="eggNOG" id="COG0744">
    <property type="taxonomic scope" value="Bacteria"/>
</dbReference>
<evidence type="ECO:0000256" key="1">
    <source>
        <dbReference type="ARBA" id="ARBA00022475"/>
    </source>
</evidence>
<evidence type="ECO:0000256" key="12">
    <source>
        <dbReference type="ARBA" id="ARBA00023268"/>
    </source>
</evidence>
<evidence type="ECO:0000256" key="4">
    <source>
        <dbReference type="ARBA" id="ARBA00022676"/>
    </source>
</evidence>
<feature type="domain" description="Glycosyl transferase family 51" evidence="19">
    <location>
        <begin position="173"/>
        <end position="357"/>
    </location>
</feature>